<comment type="caution">
    <text evidence="1">The sequence shown here is derived from an EMBL/GenBank/DDBJ whole genome shotgun (WGS) entry which is preliminary data.</text>
</comment>
<evidence type="ECO:0000313" key="1">
    <source>
        <dbReference type="EMBL" id="KAJ5342169.1"/>
    </source>
</evidence>
<gene>
    <name evidence="1" type="ORF">N7541_011293</name>
</gene>
<protein>
    <submittedName>
        <fullName evidence="1">Uncharacterized protein</fullName>
    </submittedName>
</protein>
<organism evidence="1 2">
    <name type="scientific">Penicillium brevicompactum</name>
    <dbReference type="NCBI Taxonomy" id="5074"/>
    <lineage>
        <taxon>Eukaryota</taxon>
        <taxon>Fungi</taxon>
        <taxon>Dikarya</taxon>
        <taxon>Ascomycota</taxon>
        <taxon>Pezizomycotina</taxon>
        <taxon>Eurotiomycetes</taxon>
        <taxon>Eurotiomycetidae</taxon>
        <taxon>Eurotiales</taxon>
        <taxon>Aspergillaceae</taxon>
        <taxon>Penicillium</taxon>
    </lineage>
</organism>
<dbReference type="Gene3D" id="3.50.50.60">
    <property type="entry name" value="FAD/NAD(P)-binding domain"/>
    <property type="match status" value="2"/>
</dbReference>
<name>A0A9W9UJ07_PENBR</name>
<dbReference type="Proteomes" id="UP001148299">
    <property type="component" value="Unassembled WGS sequence"/>
</dbReference>
<keyword evidence="2" id="KW-1185">Reference proteome</keyword>
<feature type="non-terminal residue" evidence="1">
    <location>
        <position position="204"/>
    </location>
</feature>
<accession>A0A9W9UJ07</accession>
<reference evidence="1" key="1">
    <citation type="submission" date="2022-12" db="EMBL/GenBank/DDBJ databases">
        <authorList>
            <person name="Petersen C."/>
        </authorList>
    </citation>
    <scope>NUCLEOTIDE SEQUENCE</scope>
    <source>
        <strain evidence="1">IBT 35675</strain>
    </source>
</reference>
<reference evidence="1" key="2">
    <citation type="journal article" date="2023" name="IMA Fungus">
        <title>Comparative genomic study of the Penicillium genus elucidates a diverse pangenome and 15 lateral gene transfer events.</title>
        <authorList>
            <person name="Petersen C."/>
            <person name="Sorensen T."/>
            <person name="Nielsen M.R."/>
            <person name="Sondergaard T.E."/>
            <person name="Sorensen J.L."/>
            <person name="Fitzpatrick D.A."/>
            <person name="Frisvad J.C."/>
            <person name="Nielsen K.L."/>
        </authorList>
    </citation>
    <scope>NUCLEOTIDE SEQUENCE</scope>
    <source>
        <strain evidence="1">IBT 35675</strain>
    </source>
</reference>
<dbReference type="EMBL" id="JAPZBR010000008">
    <property type="protein sequence ID" value="KAJ5342169.1"/>
    <property type="molecule type" value="Genomic_DNA"/>
</dbReference>
<dbReference type="Pfam" id="PF13450">
    <property type="entry name" value="NAD_binding_8"/>
    <property type="match status" value="1"/>
</dbReference>
<evidence type="ECO:0000313" key="2">
    <source>
        <dbReference type="Proteomes" id="UP001148299"/>
    </source>
</evidence>
<dbReference type="AlphaFoldDB" id="A0A9W9UJ07"/>
<dbReference type="InterPro" id="IPR036188">
    <property type="entry name" value="FAD/NAD-bd_sf"/>
</dbReference>
<sequence>TFILFHLVMAVCTSDPIIIVGAGALGLSAALHLSQQGYTNISVFEKDNVPSGDSNVVHRAAQDAGVQFFFGSPVEEIVYVSTLTGRKNAGVRTRDAQFHPSSLVIIEAGAGVGSEAVIGRFRVHDSLATPLSWFTNTKHSNSWVDYVPHDSSSVILLSGDPRQGSKLFSLVGSLVLDLLGATSDQQAVNSQDLSEFLNPKLARL</sequence>
<proteinExistence type="predicted"/>
<dbReference type="SUPFAM" id="SSF51905">
    <property type="entry name" value="FAD/NAD(P)-binding domain"/>
    <property type="match status" value="1"/>
</dbReference>